<dbReference type="GO" id="GO:0030295">
    <property type="term" value="F:protein kinase activator activity"/>
    <property type="evidence" value="ECO:0007669"/>
    <property type="project" value="TreeGrafter"/>
</dbReference>
<dbReference type="InterPro" id="IPR050351">
    <property type="entry name" value="BphY/WalK/GraS-like"/>
</dbReference>
<dbReference type="SUPFAM" id="SSF47384">
    <property type="entry name" value="Homodimeric domain of signal transducing histidine kinase"/>
    <property type="match status" value="1"/>
</dbReference>
<dbReference type="SMART" id="SM00387">
    <property type="entry name" value="HATPase_c"/>
    <property type="match status" value="1"/>
</dbReference>
<evidence type="ECO:0000256" key="2">
    <source>
        <dbReference type="ARBA" id="ARBA00004236"/>
    </source>
</evidence>
<dbReference type="GO" id="GO:0005886">
    <property type="term" value="C:plasma membrane"/>
    <property type="evidence" value="ECO:0007669"/>
    <property type="project" value="UniProtKB-SubCell"/>
</dbReference>
<dbReference type="InterPro" id="IPR004358">
    <property type="entry name" value="Sig_transdc_His_kin-like_C"/>
</dbReference>
<dbReference type="SMART" id="SM00388">
    <property type="entry name" value="HisKA"/>
    <property type="match status" value="1"/>
</dbReference>
<dbReference type="RefSeq" id="WP_121057473.1">
    <property type="nucleotide sequence ID" value="NZ_RCDB01000001.1"/>
</dbReference>
<evidence type="ECO:0000256" key="6">
    <source>
        <dbReference type="ARBA" id="ARBA00022741"/>
    </source>
</evidence>
<accession>A0A498CDX3</accession>
<comment type="caution">
    <text evidence="12">The sequence shown here is derived from an EMBL/GenBank/DDBJ whole genome shotgun (WGS) entry which is preliminary data.</text>
</comment>
<dbReference type="CDD" id="cd00082">
    <property type="entry name" value="HisKA"/>
    <property type="match status" value="1"/>
</dbReference>
<dbReference type="GO" id="GO:0000155">
    <property type="term" value="F:phosphorelay sensor kinase activity"/>
    <property type="evidence" value="ECO:0007669"/>
    <property type="project" value="InterPro"/>
</dbReference>
<keyword evidence="5" id="KW-0808">Transferase</keyword>
<comment type="catalytic activity">
    <reaction evidence="1">
        <text>ATP + protein L-histidine = ADP + protein N-phospho-L-histidine.</text>
        <dbReference type="EC" id="2.7.13.3"/>
    </reaction>
</comment>
<dbReference type="GO" id="GO:0000156">
    <property type="term" value="F:phosphorelay response regulator activity"/>
    <property type="evidence" value="ECO:0007669"/>
    <property type="project" value="TreeGrafter"/>
</dbReference>
<keyword evidence="13" id="KW-1185">Reference proteome</keyword>
<dbReference type="GO" id="GO:0005524">
    <property type="term" value="F:ATP binding"/>
    <property type="evidence" value="ECO:0007669"/>
    <property type="project" value="UniProtKB-KW"/>
</dbReference>
<gene>
    <name evidence="12" type="ORF">C7474_0619</name>
</gene>
<comment type="subcellular location">
    <subcellularLocation>
        <location evidence="2">Cell membrane</location>
    </subcellularLocation>
</comment>
<dbReference type="Gene3D" id="1.10.287.130">
    <property type="match status" value="1"/>
</dbReference>
<dbReference type="InterPro" id="IPR036890">
    <property type="entry name" value="HATPase_C_sf"/>
</dbReference>
<sequence length="393" mass="41285">MTTTLEDRARVDKIAQYELLDGPAPDDLDGLVQLAASVCGVPKAVINIIDDRHQHQVASVGFAPGVCSRKDSMCTAVLVEKRQIEVPDARFDDRFAANPFVTGEIALVRFYASSPLRTPDGIIIGTLCVFDDESGELKQSQSEALALLAGQVVDVLELRRLTRELGRSNEQLASFAGRVSHDLRNPLTALVGYLEIAADSPEMAQAPHSARAIAQAENAAGRMTAMVTDLLDYARVGGAQPKRDRVELTTVLGGALEDLDAAIRSSGATVVVDVDADLAVLGDPTLLRVVFQNLVANALKFAPQAGAAPFIEVTAQDTSLGVLVTVDDNGPGVPADERESVFELLARGSDTEAPGLGIGLSTCRHIVSAHGGGIGIDDAPAGGARVWVLLPAA</sequence>
<dbReference type="PANTHER" id="PTHR42878:SF7">
    <property type="entry name" value="SENSOR HISTIDINE KINASE GLRK"/>
    <property type="match status" value="1"/>
</dbReference>
<dbReference type="SUPFAM" id="SSF55874">
    <property type="entry name" value="ATPase domain of HSP90 chaperone/DNA topoisomerase II/histidine kinase"/>
    <property type="match status" value="1"/>
</dbReference>
<dbReference type="PANTHER" id="PTHR42878">
    <property type="entry name" value="TWO-COMPONENT HISTIDINE KINASE"/>
    <property type="match status" value="1"/>
</dbReference>
<dbReference type="InterPro" id="IPR005467">
    <property type="entry name" value="His_kinase_dom"/>
</dbReference>
<evidence type="ECO:0000256" key="8">
    <source>
        <dbReference type="ARBA" id="ARBA00022840"/>
    </source>
</evidence>
<feature type="domain" description="Histidine kinase" evidence="11">
    <location>
        <begin position="178"/>
        <end position="393"/>
    </location>
</feature>
<dbReference type="InterPro" id="IPR003661">
    <property type="entry name" value="HisK_dim/P_dom"/>
</dbReference>
<proteinExistence type="predicted"/>
<evidence type="ECO:0000313" key="13">
    <source>
        <dbReference type="Proteomes" id="UP000273158"/>
    </source>
</evidence>
<dbReference type="Gene3D" id="3.30.565.10">
    <property type="entry name" value="Histidine kinase-like ATPase, C-terminal domain"/>
    <property type="match status" value="1"/>
</dbReference>
<dbReference type="EMBL" id="RCDB01000001">
    <property type="protein sequence ID" value="RLK52666.1"/>
    <property type="molecule type" value="Genomic_DNA"/>
</dbReference>
<dbReference type="PROSITE" id="PS50109">
    <property type="entry name" value="HIS_KIN"/>
    <property type="match status" value="1"/>
</dbReference>
<evidence type="ECO:0000256" key="4">
    <source>
        <dbReference type="ARBA" id="ARBA00022553"/>
    </source>
</evidence>
<dbReference type="PRINTS" id="PR00344">
    <property type="entry name" value="BCTRLSENSOR"/>
</dbReference>
<keyword evidence="7" id="KW-0418">Kinase</keyword>
<dbReference type="InterPro" id="IPR029016">
    <property type="entry name" value="GAF-like_dom_sf"/>
</dbReference>
<dbReference type="AlphaFoldDB" id="A0A498CDX3"/>
<evidence type="ECO:0000256" key="9">
    <source>
        <dbReference type="ARBA" id="ARBA00023012"/>
    </source>
</evidence>
<evidence type="ECO:0000256" key="10">
    <source>
        <dbReference type="ARBA" id="ARBA00039401"/>
    </source>
</evidence>
<evidence type="ECO:0000256" key="5">
    <source>
        <dbReference type="ARBA" id="ARBA00022679"/>
    </source>
</evidence>
<dbReference type="Proteomes" id="UP000273158">
    <property type="component" value="Unassembled WGS sequence"/>
</dbReference>
<dbReference type="Gene3D" id="3.30.450.40">
    <property type="match status" value="1"/>
</dbReference>
<name>A0A498CDX3_9MICO</name>
<dbReference type="Pfam" id="PF00512">
    <property type="entry name" value="HisKA"/>
    <property type="match status" value="1"/>
</dbReference>
<keyword evidence="6" id="KW-0547">Nucleotide-binding</keyword>
<dbReference type="InterPro" id="IPR036097">
    <property type="entry name" value="HisK_dim/P_sf"/>
</dbReference>
<organism evidence="12 13">
    <name type="scientific">Microbacterium telephonicum</name>
    <dbReference type="NCBI Taxonomy" id="1714841"/>
    <lineage>
        <taxon>Bacteria</taxon>
        <taxon>Bacillati</taxon>
        <taxon>Actinomycetota</taxon>
        <taxon>Actinomycetes</taxon>
        <taxon>Micrococcales</taxon>
        <taxon>Microbacteriaceae</taxon>
        <taxon>Microbacterium</taxon>
    </lineage>
</organism>
<evidence type="ECO:0000256" key="7">
    <source>
        <dbReference type="ARBA" id="ARBA00022777"/>
    </source>
</evidence>
<evidence type="ECO:0000259" key="11">
    <source>
        <dbReference type="PROSITE" id="PS50109"/>
    </source>
</evidence>
<dbReference type="OrthoDB" id="9808408at2"/>
<dbReference type="Pfam" id="PF02518">
    <property type="entry name" value="HATPase_c"/>
    <property type="match status" value="1"/>
</dbReference>
<dbReference type="EC" id="2.7.13.3" evidence="3"/>
<dbReference type="GO" id="GO:0007234">
    <property type="term" value="P:osmosensory signaling via phosphorelay pathway"/>
    <property type="evidence" value="ECO:0007669"/>
    <property type="project" value="TreeGrafter"/>
</dbReference>
<keyword evidence="8" id="KW-0067">ATP-binding</keyword>
<evidence type="ECO:0000313" key="12">
    <source>
        <dbReference type="EMBL" id="RLK52666.1"/>
    </source>
</evidence>
<keyword evidence="4" id="KW-0597">Phosphoprotein</keyword>
<reference evidence="12 13" key="1">
    <citation type="journal article" date="2015" name="Stand. Genomic Sci.">
        <title>Genomic Encyclopedia of Bacterial and Archaeal Type Strains, Phase III: the genomes of soil and plant-associated and newly described type strains.</title>
        <authorList>
            <person name="Whitman W.B."/>
            <person name="Woyke T."/>
            <person name="Klenk H.P."/>
            <person name="Zhou Y."/>
            <person name="Lilburn T.G."/>
            <person name="Beck B.J."/>
            <person name="De Vos P."/>
            <person name="Vandamme P."/>
            <person name="Eisen J.A."/>
            <person name="Garrity G."/>
            <person name="Hugenholtz P."/>
            <person name="Kyrpides N.C."/>
        </authorList>
    </citation>
    <scope>NUCLEOTIDE SEQUENCE [LARGE SCALE GENOMIC DNA]</scope>
    <source>
        <strain evidence="12 13">S2T63</strain>
    </source>
</reference>
<evidence type="ECO:0000256" key="1">
    <source>
        <dbReference type="ARBA" id="ARBA00000085"/>
    </source>
</evidence>
<protein>
    <recommendedName>
        <fullName evidence="10">Sensor-like histidine kinase SenX3</fullName>
        <ecNumber evidence="3">2.7.13.3</ecNumber>
    </recommendedName>
</protein>
<evidence type="ECO:0000256" key="3">
    <source>
        <dbReference type="ARBA" id="ARBA00012438"/>
    </source>
</evidence>
<dbReference type="SUPFAM" id="SSF55781">
    <property type="entry name" value="GAF domain-like"/>
    <property type="match status" value="1"/>
</dbReference>
<dbReference type="InterPro" id="IPR003594">
    <property type="entry name" value="HATPase_dom"/>
</dbReference>
<keyword evidence="9" id="KW-0902">Two-component regulatory system</keyword>